<feature type="compositionally biased region" description="Polar residues" evidence="1">
    <location>
        <begin position="45"/>
        <end position="62"/>
    </location>
</feature>
<reference evidence="2 3" key="1">
    <citation type="submission" date="2013-05" db="EMBL/GenBank/DDBJ databases">
        <title>Genome assembly of Chondromyces apiculatus DSM 436.</title>
        <authorList>
            <person name="Sharma G."/>
            <person name="Khatri I."/>
            <person name="Kaur C."/>
            <person name="Mayilraj S."/>
            <person name="Subramanian S."/>
        </authorList>
    </citation>
    <scope>NUCLEOTIDE SEQUENCE [LARGE SCALE GENOMIC DNA]</scope>
    <source>
        <strain evidence="2 3">DSM 436</strain>
    </source>
</reference>
<proteinExistence type="predicted"/>
<keyword evidence="3" id="KW-1185">Reference proteome</keyword>
<sequence length="62" mass="5946">MSSTGGDPLTGEVEDVSTPGDDDFAFGSARRAAAVVVAPSALSDGGSSCSLSQVSAGVSPKS</sequence>
<feature type="region of interest" description="Disordered" evidence="1">
    <location>
        <begin position="1"/>
        <end position="24"/>
    </location>
</feature>
<organism evidence="2 3">
    <name type="scientific">Chondromyces apiculatus DSM 436</name>
    <dbReference type="NCBI Taxonomy" id="1192034"/>
    <lineage>
        <taxon>Bacteria</taxon>
        <taxon>Pseudomonadati</taxon>
        <taxon>Myxococcota</taxon>
        <taxon>Polyangia</taxon>
        <taxon>Polyangiales</taxon>
        <taxon>Polyangiaceae</taxon>
        <taxon>Chondromyces</taxon>
    </lineage>
</organism>
<protein>
    <submittedName>
        <fullName evidence="2">Uncharacterized protein</fullName>
    </submittedName>
</protein>
<feature type="region of interest" description="Disordered" evidence="1">
    <location>
        <begin position="40"/>
        <end position="62"/>
    </location>
</feature>
<dbReference type="Proteomes" id="UP000019678">
    <property type="component" value="Unassembled WGS sequence"/>
</dbReference>
<dbReference type="EMBL" id="ASRX01000010">
    <property type="protein sequence ID" value="EYF07357.1"/>
    <property type="molecule type" value="Genomic_DNA"/>
</dbReference>
<evidence type="ECO:0000313" key="2">
    <source>
        <dbReference type="EMBL" id="EYF07357.1"/>
    </source>
</evidence>
<gene>
    <name evidence="2" type="ORF">CAP_0110</name>
</gene>
<comment type="caution">
    <text evidence="2">The sequence shown here is derived from an EMBL/GenBank/DDBJ whole genome shotgun (WGS) entry which is preliminary data.</text>
</comment>
<name>A0A017TEL0_9BACT</name>
<dbReference type="AlphaFoldDB" id="A0A017TEL0"/>
<evidence type="ECO:0000256" key="1">
    <source>
        <dbReference type="SAM" id="MobiDB-lite"/>
    </source>
</evidence>
<evidence type="ECO:0000313" key="3">
    <source>
        <dbReference type="Proteomes" id="UP000019678"/>
    </source>
</evidence>
<accession>A0A017TEL0</accession>
<feature type="compositionally biased region" description="Acidic residues" evidence="1">
    <location>
        <begin position="12"/>
        <end position="24"/>
    </location>
</feature>